<evidence type="ECO:0000313" key="10">
    <source>
        <dbReference type="EMBL" id="MQL98542.1"/>
    </source>
</evidence>
<comment type="caution">
    <text evidence="10">The sequence shown here is derived from an EMBL/GenBank/DDBJ whole genome shotgun (WGS) entry which is preliminary data.</text>
</comment>
<evidence type="ECO:0000256" key="3">
    <source>
        <dbReference type="ARBA" id="ARBA00022679"/>
    </source>
</evidence>
<dbReference type="Proteomes" id="UP000652761">
    <property type="component" value="Unassembled WGS sequence"/>
</dbReference>
<dbReference type="GO" id="GO:0004143">
    <property type="term" value="F:ATP-dependent diacylglycerol kinase activity"/>
    <property type="evidence" value="ECO:0007669"/>
    <property type="project" value="UniProtKB-EC"/>
</dbReference>
<sequence length="497" mass="54304">MSATVASDGAGRRGGQSTDGDAASTTIAARSSIVDSFRGCGISGMRIDKAELRMKMMMPEYLRAAMAVAISAKDVEAGVEKWRGAGHGEEAAPEAPMVVFINSRSGGRHGSVLKGRLQELMGAEQVIPLSLCPSTASCLASQFSFSLSSVHLSPYEVLGTGNEVALGTSLCFPSSQVFDLSDVKPSDFVQYGLGCLERLSSLGDSCARETREKLRVIVAGGDGTVGWVLGSLSELYVQNREPVPPTGIIPLGTGNDLSRSFGWGGSFPFAWKSAVKRTLQRAISGPICRLDRVRMPRLHDWKLAKGTYCFSLYSWHVEVTMPAAEDKIQLPHSLRHKDECTFNLDGDFDFKSPDKVACFEGVFYNYFSIGFDHVDVKEHVYTILYQYDLLGKTILCLSPTLNIPNAAPPLHPPLLLYEGSHVCFSFRPVLGGLKRSVGWFRPVSIRMDAQVAYGFHHLRNEKPYVAQGPIANKLIYSAYTCTQGWFFTPCISDPSLR</sequence>
<dbReference type="EC" id="2.7.1.107" evidence="2"/>
<dbReference type="Gene3D" id="3.40.50.10330">
    <property type="entry name" value="Probable inorganic polyphosphate/atp-NAD kinase, domain 1"/>
    <property type="match status" value="1"/>
</dbReference>
<dbReference type="Pfam" id="PF00781">
    <property type="entry name" value="DAGK_cat"/>
    <property type="match status" value="1"/>
</dbReference>
<dbReference type="Pfam" id="PF00609">
    <property type="entry name" value="DAGK_acc"/>
    <property type="match status" value="1"/>
</dbReference>
<dbReference type="InterPro" id="IPR001206">
    <property type="entry name" value="Diacylglycerol_kinase_cat_dom"/>
</dbReference>
<dbReference type="PANTHER" id="PTHR11255">
    <property type="entry name" value="DIACYLGLYCEROL KINASE"/>
    <property type="match status" value="1"/>
</dbReference>
<name>A0A843VIF4_COLES</name>
<dbReference type="GO" id="GO:0007200">
    <property type="term" value="P:phospholipase C-activating G protein-coupled receptor signaling pathway"/>
    <property type="evidence" value="ECO:0007669"/>
    <property type="project" value="InterPro"/>
</dbReference>
<gene>
    <name evidence="10" type="ORF">Taro_031249</name>
</gene>
<dbReference type="PROSITE" id="PS50146">
    <property type="entry name" value="DAGK"/>
    <property type="match status" value="1"/>
</dbReference>
<evidence type="ECO:0000256" key="5">
    <source>
        <dbReference type="ARBA" id="ARBA00022777"/>
    </source>
</evidence>
<protein>
    <recommendedName>
        <fullName evidence="2">diacylglycerol kinase (ATP)</fullName>
        <ecNumber evidence="2">2.7.1.107</ecNumber>
    </recommendedName>
</protein>
<feature type="domain" description="DAGKc" evidence="9">
    <location>
        <begin position="215"/>
        <end position="299"/>
    </location>
</feature>
<organism evidence="10 11">
    <name type="scientific">Colocasia esculenta</name>
    <name type="common">Wild taro</name>
    <name type="synonym">Arum esculentum</name>
    <dbReference type="NCBI Taxonomy" id="4460"/>
    <lineage>
        <taxon>Eukaryota</taxon>
        <taxon>Viridiplantae</taxon>
        <taxon>Streptophyta</taxon>
        <taxon>Embryophyta</taxon>
        <taxon>Tracheophyta</taxon>
        <taxon>Spermatophyta</taxon>
        <taxon>Magnoliopsida</taxon>
        <taxon>Liliopsida</taxon>
        <taxon>Araceae</taxon>
        <taxon>Aroideae</taxon>
        <taxon>Colocasieae</taxon>
        <taxon>Colocasia</taxon>
    </lineage>
</organism>
<dbReference type="InterPro" id="IPR017438">
    <property type="entry name" value="ATP-NAD_kinase_N"/>
</dbReference>
<keyword evidence="7" id="KW-0346">Stress response</keyword>
<dbReference type="InterPro" id="IPR000756">
    <property type="entry name" value="Diacylglycerol_kin_accessory"/>
</dbReference>
<evidence type="ECO:0000256" key="4">
    <source>
        <dbReference type="ARBA" id="ARBA00022741"/>
    </source>
</evidence>
<reference evidence="10" key="1">
    <citation type="submission" date="2017-07" db="EMBL/GenBank/DDBJ databases">
        <title>Taro Niue Genome Assembly and Annotation.</title>
        <authorList>
            <person name="Atibalentja N."/>
            <person name="Keating K."/>
            <person name="Fields C.J."/>
        </authorList>
    </citation>
    <scope>NUCLEOTIDE SEQUENCE</scope>
    <source>
        <strain evidence="10">Niue_2</strain>
        <tissue evidence="10">Leaf</tissue>
    </source>
</reference>
<keyword evidence="5" id="KW-0418">Kinase</keyword>
<evidence type="ECO:0000313" key="11">
    <source>
        <dbReference type="Proteomes" id="UP000652761"/>
    </source>
</evidence>
<dbReference type="SUPFAM" id="SSF111331">
    <property type="entry name" value="NAD kinase/diacylglycerol kinase-like"/>
    <property type="match status" value="1"/>
</dbReference>
<dbReference type="EMBL" id="NMUH01002203">
    <property type="protein sequence ID" value="MQL98542.1"/>
    <property type="molecule type" value="Genomic_DNA"/>
</dbReference>
<feature type="region of interest" description="Disordered" evidence="8">
    <location>
        <begin position="1"/>
        <end position="23"/>
    </location>
</feature>
<evidence type="ECO:0000256" key="1">
    <source>
        <dbReference type="ARBA" id="ARBA00009280"/>
    </source>
</evidence>
<evidence type="ECO:0000256" key="6">
    <source>
        <dbReference type="ARBA" id="ARBA00022840"/>
    </source>
</evidence>
<evidence type="ECO:0000256" key="2">
    <source>
        <dbReference type="ARBA" id="ARBA00012133"/>
    </source>
</evidence>
<evidence type="ECO:0000259" key="9">
    <source>
        <dbReference type="PROSITE" id="PS50146"/>
    </source>
</evidence>
<keyword evidence="4" id="KW-0547">Nucleotide-binding</keyword>
<accession>A0A843VIF4</accession>
<comment type="similarity">
    <text evidence="1">Belongs to the eukaryotic diacylglycerol kinase family.</text>
</comment>
<evidence type="ECO:0000256" key="7">
    <source>
        <dbReference type="ARBA" id="ARBA00023016"/>
    </source>
</evidence>
<dbReference type="PANTHER" id="PTHR11255:SF80">
    <property type="entry name" value="EYE-SPECIFIC DIACYLGLYCEROL KINASE"/>
    <property type="match status" value="1"/>
</dbReference>
<dbReference type="AlphaFoldDB" id="A0A843VIF4"/>
<dbReference type="GO" id="GO:0005524">
    <property type="term" value="F:ATP binding"/>
    <property type="evidence" value="ECO:0007669"/>
    <property type="project" value="UniProtKB-KW"/>
</dbReference>
<keyword evidence="6" id="KW-0067">ATP-binding</keyword>
<proteinExistence type="inferred from homology"/>
<keyword evidence="3" id="KW-0808">Transferase</keyword>
<keyword evidence="11" id="KW-1185">Reference proteome</keyword>
<dbReference type="OrthoDB" id="242257at2759"/>
<evidence type="ECO:0000256" key="8">
    <source>
        <dbReference type="SAM" id="MobiDB-lite"/>
    </source>
</evidence>
<dbReference type="SMART" id="SM00046">
    <property type="entry name" value="DAGKc"/>
    <property type="match status" value="1"/>
</dbReference>
<dbReference type="InterPro" id="IPR037607">
    <property type="entry name" value="DGK"/>
</dbReference>
<dbReference type="GO" id="GO:0016020">
    <property type="term" value="C:membrane"/>
    <property type="evidence" value="ECO:0007669"/>
    <property type="project" value="TreeGrafter"/>
</dbReference>
<dbReference type="InterPro" id="IPR016064">
    <property type="entry name" value="NAD/diacylglycerol_kinase_sf"/>
</dbReference>